<dbReference type="Proteomes" id="UP000199309">
    <property type="component" value="Unassembled WGS sequence"/>
</dbReference>
<evidence type="ECO:0000313" key="3">
    <source>
        <dbReference type="EMBL" id="SDM66204.1"/>
    </source>
</evidence>
<organism evidence="3 4">
    <name type="scientific">Megasphaera paucivorans</name>
    <dbReference type="NCBI Taxonomy" id="349095"/>
    <lineage>
        <taxon>Bacteria</taxon>
        <taxon>Bacillati</taxon>
        <taxon>Bacillota</taxon>
        <taxon>Negativicutes</taxon>
        <taxon>Veillonellales</taxon>
        <taxon>Veillonellaceae</taxon>
        <taxon>Megasphaera</taxon>
    </lineage>
</organism>
<keyword evidence="2" id="KW-0812">Transmembrane</keyword>
<reference evidence="3 4" key="1">
    <citation type="submission" date="2016-10" db="EMBL/GenBank/DDBJ databases">
        <authorList>
            <person name="de Groot N.N."/>
        </authorList>
    </citation>
    <scope>NUCLEOTIDE SEQUENCE [LARGE SCALE GENOMIC DNA]</scope>
    <source>
        <strain evidence="3 4">DSM 16981</strain>
    </source>
</reference>
<feature type="compositionally biased region" description="Polar residues" evidence="1">
    <location>
        <begin position="81"/>
        <end position="95"/>
    </location>
</feature>
<feature type="region of interest" description="Disordered" evidence="1">
    <location>
        <begin position="81"/>
        <end position="104"/>
    </location>
</feature>
<keyword evidence="2" id="KW-1133">Transmembrane helix</keyword>
<gene>
    <name evidence="3" type="ORF">SAMN05660299_01305</name>
</gene>
<dbReference type="AlphaFoldDB" id="A0A1G9V1V3"/>
<dbReference type="STRING" id="349095.SAMN05660299_01305"/>
<proteinExistence type="predicted"/>
<keyword evidence="2" id="KW-0472">Membrane</keyword>
<feature type="transmembrane region" description="Helical" evidence="2">
    <location>
        <begin position="37"/>
        <end position="54"/>
    </location>
</feature>
<evidence type="ECO:0000313" key="4">
    <source>
        <dbReference type="Proteomes" id="UP000199309"/>
    </source>
</evidence>
<evidence type="ECO:0000256" key="2">
    <source>
        <dbReference type="SAM" id="Phobius"/>
    </source>
</evidence>
<accession>A0A1G9V1V3</accession>
<keyword evidence="4" id="KW-1185">Reference proteome</keyword>
<name>A0A1G9V1V3_9FIRM</name>
<dbReference type="EMBL" id="FNHQ01000011">
    <property type="protein sequence ID" value="SDM66204.1"/>
    <property type="molecule type" value="Genomic_DNA"/>
</dbReference>
<sequence>MHGSGTVVIRMVMGLQDKRQAVMLDVKHYIAKQYKKWFPYGAILIFLAGICFFENDNSINQIRKTTGEVKHSGNVSSPVFVSQEQKTIEDQPSSKQHYKNEGAAGAESVEPAICVYDVSAVRRNRHMPDLFEKHMQHMEKTGSSQTKEKNAEELQEKISHERFPRYCGFMESSGKRLVLLQSGKDTRPCAVGDQIADWVVMYIHMNAIGLKKEGKLIEIQI</sequence>
<evidence type="ECO:0000256" key="1">
    <source>
        <dbReference type="SAM" id="MobiDB-lite"/>
    </source>
</evidence>
<protein>
    <submittedName>
        <fullName evidence="3">Uncharacterized protein</fullName>
    </submittedName>
</protein>